<comment type="similarity">
    <text evidence="1">Belongs to the bacterial solute-binding protein 5 family.</text>
</comment>
<dbReference type="Gene3D" id="3.90.76.10">
    <property type="entry name" value="Dipeptide-binding Protein, Domain 1"/>
    <property type="match status" value="1"/>
</dbReference>
<dbReference type="GO" id="GO:0015833">
    <property type="term" value="P:peptide transport"/>
    <property type="evidence" value="ECO:0007669"/>
    <property type="project" value="TreeGrafter"/>
</dbReference>
<reference evidence="6" key="1">
    <citation type="submission" date="2017-09" db="EMBL/GenBank/DDBJ databases">
        <title>Depth-based differentiation of microbial function through sediment-hosted aquifers and enrichment of novel symbionts in the deep terrestrial subsurface.</title>
        <authorList>
            <person name="Probst A.J."/>
            <person name="Ladd B."/>
            <person name="Jarett J.K."/>
            <person name="Geller-Mcgrath D.E."/>
            <person name="Sieber C.M.K."/>
            <person name="Emerson J.B."/>
            <person name="Anantharaman K."/>
            <person name="Thomas B.C."/>
            <person name="Malmstrom R."/>
            <person name="Stieglmeier M."/>
            <person name="Klingl A."/>
            <person name="Woyke T."/>
            <person name="Ryan C.M."/>
            <person name="Banfield J.F."/>
        </authorList>
    </citation>
    <scope>NUCLEOTIDE SEQUENCE [LARGE SCALE GENOMIC DNA]</scope>
</reference>
<dbReference type="Pfam" id="PF00496">
    <property type="entry name" value="SBP_bac_5"/>
    <property type="match status" value="1"/>
</dbReference>
<dbReference type="AlphaFoldDB" id="A0A2M6WEU0"/>
<dbReference type="EMBL" id="PFBJ01000006">
    <property type="protein sequence ID" value="PIT91265.1"/>
    <property type="molecule type" value="Genomic_DNA"/>
</dbReference>
<evidence type="ECO:0000259" key="4">
    <source>
        <dbReference type="Pfam" id="PF00496"/>
    </source>
</evidence>
<dbReference type="GO" id="GO:0042597">
    <property type="term" value="C:periplasmic space"/>
    <property type="evidence" value="ECO:0007669"/>
    <property type="project" value="UniProtKB-ARBA"/>
</dbReference>
<feature type="domain" description="Solute-binding protein family 5" evidence="4">
    <location>
        <begin position="77"/>
        <end position="430"/>
    </location>
</feature>
<dbReference type="Proteomes" id="UP000228809">
    <property type="component" value="Unassembled WGS sequence"/>
</dbReference>
<dbReference type="PIRSF" id="PIRSF002741">
    <property type="entry name" value="MppA"/>
    <property type="match status" value="1"/>
</dbReference>
<evidence type="ECO:0000313" key="6">
    <source>
        <dbReference type="Proteomes" id="UP000228809"/>
    </source>
</evidence>
<dbReference type="SUPFAM" id="SSF53850">
    <property type="entry name" value="Periplasmic binding protein-like II"/>
    <property type="match status" value="1"/>
</dbReference>
<comment type="caution">
    <text evidence="5">The sequence shown here is derived from an EMBL/GenBank/DDBJ whole genome shotgun (WGS) entry which is preliminary data.</text>
</comment>
<accession>A0A2M6WEU0</accession>
<dbReference type="GO" id="GO:1904680">
    <property type="term" value="F:peptide transmembrane transporter activity"/>
    <property type="evidence" value="ECO:0007669"/>
    <property type="project" value="TreeGrafter"/>
</dbReference>
<evidence type="ECO:0000256" key="1">
    <source>
        <dbReference type="ARBA" id="ARBA00005695"/>
    </source>
</evidence>
<evidence type="ECO:0000256" key="3">
    <source>
        <dbReference type="ARBA" id="ARBA00022729"/>
    </source>
</evidence>
<evidence type="ECO:0000256" key="2">
    <source>
        <dbReference type="ARBA" id="ARBA00022448"/>
    </source>
</evidence>
<evidence type="ECO:0000313" key="5">
    <source>
        <dbReference type="EMBL" id="PIT91265.1"/>
    </source>
</evidence>
<protein>
    <recommendedName>
        <fullName evidence="4">Solute-binding protein family 5 domain-containing protein</fullName>
    </recommendedName>
</protein>
<dbReference type="InterPro" id="IPR030678">
    <property type="entry name" value="Peptide/Ni-bd"/>
</dbReference>
<sequence length="542" mass="60509">MLLFVFAVLLCGSTLAILGGLNSMLVSDIPAHGGSHTEGVVGFPRFINPLLATTDADRDLSMLIYSGLLKARPDGTLLPDLAERFEVSDDGLTYHFFIRENAVFHDGTPVTADDVIFTVSRAQDPALKSPRRASWDGVAVEKVSEREVLFTLTRPYAPFLENATLGILPSHPWKEVEIEQFPFSQLNTEAVGSGPYRISDIRRNKSGVPERYTLSSFAHYTLGEPYIEKIVLFFYSNEDDLISALKSGEVESINSIAPAKAANLTNYRIETVPLPRTFGVFFNQNQAPALANIEVRKALSLATDRERIVREVLNGYGVAINNPIPPGLIVREKIPIVPEQDLEEARAVLERSGWVLDEETGVWSSKKDGLLSVSISTSNVPELKAAAQIVMENWTELGADVHLQIFEPSDLNINSIRPRKYDALLFGEIIGRTLDLFAFWHSSQRNDPGLNVALYANITADNLLEKGRITHDRKERDALYSDFETEVANDYAAIFLYAPEFIYVTPERISGMTLGTVTVPADRFLTVHEWFIETDQVWHFFK</sequence>
<dbReference type="InterPro" id="IPR000914">
    <property type="entry name" value="SBP_5_dom"/>
</dbReference>
<dbReference type="PANTHER" id="PTHR30290">
    <property type="entry name" value="PERIPLASMIC BINDING COMPONENT OF ABC TRANSPORTER"/>
    <property type="match status" value="1"/>
</dbReference>
<organism evidence="5 6">
    <name type="scientific">Candidatus Kaiserbacteria bacterium CG10_big_fil_rev_8_21_14_0_10_49_17</name>
    <dbReference type="NCBI Taxonomy" id="1974609"/>
    <lineage>
        <taxon>Bacteria</taxon>
        <taxon>Candidatus Kaiseribacteriota</taxon>
    </lineage>
</organism>
<dbReference type="GO" id="GO:0043190">
    <property type="term" value="C:ATP-binding cassette (ABC) transporter complex"/>
    <property type="evidence" value="ECO:0007669"/>
    <property type="project" value="InterPro"/>
</dbReference>
<proteinExistence type="inferred from homology"/>
<gene>
    <name evidence="5" type="ORF">COU17_01395</name>
</gene>
<keyword evidence="3" id="KW-0732">Signal</keyword>
<name>A0A2M6WEU0_9BACT</name>
<dbReference type="InterPro" id="IPR039424">
    <property type="entry name" value="SBP_5"/>
</dbReference>
<keyword evidence="2" id="KW-0813">Transport</keyword>
<dbReference type="Gene3D" id="3.40.190.10">
    <property type="entry name" value="Periplasmic binding protein-like II"/>
    <property type="match status" value="1"/>
</dbReference>
<dbReference type="PANTHER" id="PTHR30290:SF9">
    <property type="entry name" value="OLIGOPEPTIDE-BINDING PROTEIN APPA"/>
    <property type="match status" value="1"/>
</dbReference>
<dbReference type="Gene3D" id="3.10.105.10">
    <property type="entry name" value="Dipeptide-binding Protein, Domain 3"/>
    <property type="match status" value="1"/>
</dbReference>